<sequence length="599" mass="65443">MITPFKDQMKTYLTYLSAILLLLSGCAGSPPLKPDTVQHGDYSYLKAHLTWLIEQEMSEQDVEGLSIAVVDDQQIVWSQGFGYADQVRQIAATPETVYRTGSISKLFTDTLVMQLAEQGKLDIDRPLQTYLPNFAIKSRFPDAGPITPRNIMTHHSGLPGDRGNGMWTKNPAPFSQLVYPLKDEYVAYPPNRIWAYSNLGITLLGTMLERLTGQDFSSYADRQLLKPLGMTNAAFSLGIEGKLASKAYKNDQEKTEVALRDMPAGGLNANVLDLSRFIAMVLADGKANGRPILEPETLHEMLRQQNQDVALDVGTKTGLGWFLTSKPGIGEVAAHGGATLFHRSLLTVAPEHKLGVVVLANSPPTGNLIDKVTDKALKLAIAIKTGQPLSDDAETPEMETRGLTPQQQQLAAGQYATALGYIKLTADGDTLATELNGSSLDLVGRGDGQFGIRYKFLGLIPLQPEQLAEVGVSVRHVDGHDLALANWHGQTFVLGEKIQPVAIPDSMRSRLGEYEIVNLAEGEAMVPENCALRERDGFLMLEYSIPTFDMNNLTFPIAPVSENAAVILGLGRGMQETVRLETIDGQDFVAYSGYLLRKK</sequence>
<keyword evidence="3" id="KW-1185">Reference proteome</keyword>
<dbReference type="Proteomes" id="UP001524570">
    <property type="component" value="Unassembled WGS sequence"/>
</dbReference>
<evidence type="ECO:0000313" key="3">
    <source>
        <dbReference type="Proteomes" id="UP001524570"/>
    </source>
</evidence>
<evidence type="ECO:0000259" key="1">
    <source>
        <dbReference type="Pfam" id="PF00144"/>
    </source>
</evidence>
<name>A0ABT1TVQ3_9GAMM</name>
<dbReference type="SUPFAM" id="SSF56601">
    <property type="entry name" value="beta-lactamase/transpeptidase-like"/>
    <property type="match status" value="1"/>
</dbReference>
<organism evidence="2 3">
    <name type="scientific">Methylomonas rosea</name>
    <dbReference type="NCBI Taxonomy" id="2952227"/>
    <lineage>
        <taxon>Bacteria</taxon>
        <taxon>Pseudomonadati</taxon>
        <taxon>Pseudomonadota</taxon>
        <taxon>Gammaproteobacteria</taxon>
        <taxon>Methylococcales</taxon>
        <taxon>Methylococcaceae</taxon>
        <taxon>Methylomonas</taxon>
    </lineage>
</organism>
<dbReference type="InterPro" id="IPR012338">
    <property type="entry name" value="Beta-lactam/transpept-like"/>
</dbReference>
<dbReference type="Gene3D" id="3.40.710.10">
    <property type="entry name" value="DD-peptidase/beta-lactamase superfamily"/>
    <property type="match status" value="1"/>
</dbReference>
<dbReference type="PANTHER" id="PTHR46825:SF9">
    <property type="entry name" value="BETA-LACTAMASE-RELATED DOMAIN-CONTAINING PROTEIN"/>
    <property type="match status" value="1"/>
</dbReference>
<gene>
    <name evidence="2" type="ORF">NP589_15510</name>
</gene>
<protein>
    <submittedName>
        <fullName evidence="2">Beta-lactamase family protein</fullName>
    </submittedName>
</protein>
<accession>A0ABT1TVQ3</accession>
<dbReference type="EMBL" id="JANIBL010000051">
    <property type="protein sequence ID" value="MCQ8118842.1"/>
    <property type="molecule type" value="Genomic_DNA"/>
</dbReference>
<dbReference type="PANTHER" id="PTHR46825">
    <property type="entry name" value="D-ALANYL-D-ALANINE-CARBOXYPEPTIDASE/ENDOPEPTIDASE AMPH"/>
    <property type="match status" value="1"/>
</dbReference>
<evidence type="ECO:0000313" key="2">
    <source>
        <dbReference type="EMBL" id="MCQ8118842.1"/>
    </source>
</evidence>
<dbReference type="PROSITE" id="PS51257">
    <property type="entry name" value="PROKAR_LIPOPROTEIN"/>
    <property type="match status" value="1"/>
</dbReference>
<dbReference type="RefSeq" id="WP_256607810.1">
    <property type="nucleotide sequence ID" value="NZ_JANIBL010000051.1"/>
</dbReference>
<dbReference type="InterPro" id="IPR001466">
    <property type="entry name" value="Beta-lactam-related"/>
</dbReference>
<proteinExistence type="predicted"/>
<dbReference type="Pfam" id="PF00144">
    <property type="entry name" value="Beta-lactamase"/>
    <property type="match status" value="1"/>
</dbReference>
<dbReference type="InterPro" id="IPR050491">
    <property type="entry name" value="AmpC-like"/>
</dbReference>
<reference evidence="2 3" key="1">
    <citation type="submission" date="2022-07" db="EMBL/GenBank/DDBJ databases">
        <title>Methylomonas rivi sp. nov., Methylomonas rosea sp. nov., Methylomonas aureus sp. nov. and Methylomonas subterranea sp. nov., four novel methanotrophs isolated from a freshwater creek and the deep terrestrial subsurface.</title>
        <authorList>
            <person name="Abin C."/>
            <person name="Sankaranarayanan K."/>
            <person name="Garner C."/>
            <person name="Sindelar R."/>
            <person name="Kotary K."/>
            <person name="Garner R."/>
            <person name="Barclay S."/>
            <person name="Lawson P."/>
            <person name="Krumholz L."/>
        </authorList>
    </citation>
    <scope>NUCLEOTIDE SEQUENCE [LARGE SCALE GENOMIC DNA]</scope>
    <source>
        <strain evidence="2 3">WSC-7</strain>
    </source>
</reference>
<feature type="domain" description="Beta-lactamase-related" evidence="1">
    <location>
        <begin position="52"/>
        <end position="365"/>
    </location>
</feature>
<comment type="caution">
    <text evidence="2">The sequence shown here is derived from an EMBL/GenBank/DDBJ whole genome shotgun (WGS) entry which is preliminary data.</text>
</comment>